<keyword evidence="1" id="KW-0472">Membrane</keyword>
<comment type="caution">
    <text evidence="2">The sequence shown here is derived from an EMBL/GenBank/DDBJ whole genome shotgun (WGS) entry which is preliminary data.</text>
</comment>
<dbReference type="RefSeq" id="WP_253862279.1">
    <property type="nucleotide sequence ID" value="NZ_BAAALN010000006.1"/>
</dbReference>
<evidence type="ECO:0000256" key="1">
    <source>
        <dbReference type="SAM" id="Phobius"/>
    </source>
</evidence>
<proteinExistence type="predicted"/>
<keyword evidence="3" id="KW-1185">Reference proteome</keyword>
<evidence type="ECO:0000313" key="2">
    <source>
        <dbReference type="EMBL" id="GAA1238745.1"/>
    </source>
</evidence>
<dbReference type="Proteomes" id="UP001500653">
    <property type="component" value="Unassembled WGS sequence"/>
</dbReference>
<feature type="transmembrane region" description="Helical" evidence="1">
    <location>
        <begin position="6"/>
        <end position="28"/>
    </location>
</feature>
<sequence>MGVALWIFFGLLCALALAVVGIAGYATVQQRRTPIEQRTQQVLEKLREEETATGATSILSGYRSGVNDDAVRELAEANGYRWTGYSGLNNRQLNFQRNLPGQGSV</sequence>
<evidence type="ECO:0000313" key="3">
    <source>
        <dbReference type="Proteomes" id="UP001500653"/>
    </source>
</evidence>
<dbReference type="EMBL" id="BAAALN010000006">
    <property type="protein sequence ID" value="GAA1238745.1"/>
    <property type="molecule type" value="Genomic_DNA"/>
</dbReference>
<gene>
    <name evidence="2" type="ORF">GCM10009676_24160</name>
</gene>
<keyword evidence="1" id="KW-1133">Transmembrane helix</keyword>
<reference evidence="2 3" key="1">
    <citation type="journal article" date="2019" name="Int. J. Syst. Evol. Microbiol.">
        <title>The Global Catalogue of Microorganisms (GCM) 10K type strain sequencing project: providing services to taxonomists for standard genome sequencing and annotation.</title>
        <authorList>
            <consortium name="The Broad Institute Genomics Platform"/>
            <consortium name="The Broad Institute Genome Sequencing Center for Infectious Disease"/>
            <person name="Wu L."/>
            <person name="Ma J."/>
        </authorList>
    </citation>
    <scope>NUCLEOTIDE SEQUENCE [LARGE SCALE GENOMIC DNA]</scope>
    <source>
        <strain evidence="2 3">JCM 13023</strain>
    </source>
</reference>
<name>A0ABN1W9F6_9PSEU</name>
<organism evidence="2 3">
    <name type="scientific">Prauserella halophila</name>
    <dbReference type="NCBI Taxonomy" id="185641"/>
    <lineage>
        <taxon>Bacteria</taxon>
        <taxon>Bacillati</taxon>
        <taxon>Actinomycetota</taxon>
        <taxon>Actinomycetes</taxon>
        <taxon>Pseudonocardiales</taxon>
        <taxon>Pseudonocardiaceae</taxon>
        <taxon>Prauserella</taxon>
    </lineage>
</organism>
<protein>
    <submittedName>
        <fullName evidence="2">Uncharacterized protein</fullName>
    </submittedName>
</protein>
<accession>A0ABN1W9F6</accession>
<keyword evidence="1" id="KW-0812">Transmembrane</keyword>